<dbReference type="SUPFAM" id="SSF53850">
    <property type="entry name" value="Periplasmic binding protein-like II"/>
    <property type="match status" value="1"/>
</dbReference>
<dbReference type="EMBL" id="BAABBW010000007">
    <property type="protein sequence ID" value="GAA4181716.1"/>
    <property type="molecule type" value="Genomic_DNA"/>
</dbReference>
<keyword evidence="1" id="KW-0732">Signal</keyword>
<feature type="chain" id="PRO_5045589361" evidence="1">
    <location>
        <begin position="23"/>
        <end position="424"/>
    </location>
</feature>
<dbReference type="PANTHER" id="PTHR43649:SF32">
    <property type="entry name" value="SUGAR BINDING SECRETED PROTEIN"/>
    <property type="match status" value="1"/>
</dbReference>
<evidence type="ECO:0000313" key="2">
    <source>
        <dbReference type="EMBL" id="GAA4181716.1"/>
    </source>
</evidence>
<keyword evidence="3" id="KW-1185">Reference proteome</keyword>
<sequence>MRSKSRLVAVATVALSITAALVGCSSNDSNGASASKDFTFWSFTGINAKADVQAYEKAHPGVHIKLTEVGSSTDTAQALTTALAGGKVPDLVLIQGADLPKFVENPDNFVDLNTLGAKKIKSDYAPAIWSQSVASGGQVLGVPTDVGGMALSYRKDLFAAAGLPTDPAAVSALMPTWQDYLKVGKEYTEKTGKPFLDNAETSIFYQMIGQGSQQFYNNKTRKLDYDNATIKTAFNTSVEAVEDGLSANLTSFSTGWSAGLQKGAFATIATPSWMLGSIKSNAPDTSGDWAIAKIPGSSGNWGGSYLAIPKRAAHVQAAWDYIKNSQSPTSQLNHFLDSGSLPTTVANYTNEKLLAKTDSFFSGAQIGKIFTESVAGLKPFYVGPDSAQIGTDFQNAIINLENKKVSADQAWSSALSSIKQDVAK</sequence>
<protein>
    <submittedName>
        <fullName evidence="2">ABC transporter substrate-binding protein</fullName>
    </submittedName>
</protein>
<dbReference type="RefSeq" id="WP_344757335.1">
    <property type="nucleotide sequence ID" value="NZ_BAABBW010000007.1"/>
</dbReference>
<name>A0ABP8ACJ2_9MICO</name>
<dbReference type="InterPro" id="IPR050490">
    <property type="entry name" value="Bact_solute-bd_prot1"/>
</dbReference>
<dbReference type="Pfam" id="PF01547">
    <property type="entry name" value="SBP_bac_1"/>
    <property type="match status" value="1"/>
</dbReference>
<proteinExistence type="predicted"/>
<dbReference type="InterPro" id="IPR006059">
    <property type="entry name" value="SBP"/>
</dbReference>
<dbReference type="PROSITE" id="PS51257">
    <property type="entry name" value="PROKAR_LIPOPROTEIN"/>
    <property type="match status" value="1"/>
</dbReference>
<evidence type="ECO:0000256" key="1">
    <source>
        <dbReference type="SAM" id="SignalP"/>
    </source>
</evidence>
<gene>
    <name evidence="2" type="ORF">GCM10022287_37420</name>
</gene>
<accession>A0ABP8ACJ2</accession>
<dbReference type="PANTHER" id="PTHR43649">
    <property type="entry name" value="ARABINOSE-BINDING PROTEIN-RELATED"/>
    <property type="match status" value="1"/>
</dbReference>
<dbReference type="Proteomes" id="UP001501079">
    <property type="component" value="Unassembled WGS sequence"/>
</dbReference>
<reference evidence="3" key="1">
    <citation type="journal article" date="2019" name="Int. J. Syst. Evol. Microbiol.">
        <title>The Global Catalogue of Microorganisms (GCM) 10K type strain sequencing project: providing services to taxonomists for standard genome sequencing and annotation.</title>
        <authorList>
            <consortium name="The Broad Institute Genomics Platform"/>
            <consortium name="The Broad Institute Genome Sequencing Center for Infectious Disease"/>
            <person name="Wu L."/>
            <person name="Ma J."/>
        </authorList>
    </citation>
    <scope>NUCLEOTIDE SEQUENCE [LARGE SCALE GENOMIC DNA]</scope>
    <source>
        <strain evidence="3">JCM 17591</strain>
    </source>
</reference>
<organism evidence="2 3">
    <name type="scientific">Gryllotalpicola koreensis</name>
    <dbReference type="NCBI Taxonomy" id="993086"/>
    <lineage>
        <taxon>Bacteria</taxon>
        <taxon>Bacillati</taxon>
        <taxon>Actinomycetota</taxon>
        <taxon>Actinomycetes</taxon>
        <taxon>Micrococcales</taxon>
        <taxon>Microbacteriaceae</taxon>
        <taxon>Gryllotalpicola</taxon>
    </lineage>
</organism>
<evidence type="ECO:0000313" key="3">
    <source>
        <dbReference type="Proteomes" id="UP001501079"/>
    </source>
</evidence>
<dbReference type="Gene3D" id="3.40.190.10">
    <property type="entry name" value="Periplasmic binding protein-like II"/>
    <property type="match status" value="1"/>
</dbReference>
<feature type="signal peptide" evidence="1">
    <location>
        <begin position="1"/>
        <end position="22"/>
    </location>
</feature>
<comment type="caution">
    <text evidence="2">The sequence shown here is derived from an EMBL/GenBank/DDBJ whole genome shotgun (WGS) entry which is preliminary data.</text>
</comment>